<evidence type="ECO:0000313" key="3">
    <source>
        <dbReference type="Proteomes" id="UP000078286"/>
    </source>
</evidence>
<dbReference type="PATRIC" id="fig|1354255.3.peg.3586"/>
<dbReference type="InterPro" id="IPR036937">
    <property type="entry name" value="Adhesion_dom_fimbrial_sf"/>
</dbReference>
<accession>A0A1B7HIR2</accession>
<feature type="signal peptide" evidence="1">
    <location>
        <begin position="1"/>
        <end position="26"/>
    </location>
</feature>
<comment type="caution">
    <text evidence="2">The sequence shown here is derived from an EMBL/GenBank/DDBJ whole genome shotgun (WGS) entry which is preliminary data.</text>
</comment>
<reference evidence="2 3" key="1">
    <citation type="submission" date="2016-04" db="EMBL/GenBank/DDBJ databases">
        <title>ATOL: Assembling a taxonomically balanced genome-scale reconstruction of the evolutionary history of the Enterobacteriaceae.</title>
        <authorList>
            <person name="Plunkett G.III."/>
            <person name="Neeno-Eckwall E.C."/>
            <person name="Glasner J.D."/>
            <person name="Perna N.T."/>
        </authorList>
    </citation>
    <scope>NUCLEOTIDE SEQUENCE [LARGE SCALE GENOMIC DNA]</scope>
    <source>
        <strain evidence="2 3">ATCC 51607</strain>
    </source>
</reference>
<name>A0A1B7HIR2_9ENTR</name>
<organism evidence="2 3">
    <name type="scientific">Buttiauxella noackiae ATCC 51607</name>
    <dbReference type="NCBI Taxonomy" id="1354255"/>
    <lineage>
        <taxon>Bacteria</taxon>
        <taxon>Pseudomonadati</taxon>
        <taxon>Pseudomonadota</taxon>
        <taxon>Gammaproteobacteria</taxon>
        <taxon>Enterobacterales</taxon>
        <taxon>Enterobacteriaceae</taxon>
        <taxon>Buttiauxella</taxon>
    </lineage>
</organism>
<dbReference type="EMBL" id="LXEO01000052">
    <property type="protein sequence ID" value="OAT15520.1"/>
    <property type="molecule type" value="Genomic_DNA"/>
</dbReference>
<keyword evidence="1" id="KW-0732">Signal</keyword>
<protein>
    <submittedName>
        <fullName evidence="2">Uncharacterized protein</fullName>
    </submittedName>
</protein>
<proteinExistence type="predicted"/>
<evidence type="ECO:0000313" key="2">
    <source>
        <dbReference type="EMBL" id="OAT15520.1"/>
    </source>
</evidence>
<dbReference type="InterPro" id="IPR008966">
    <property type="entry name" value="Adhesion_dom_sf"/>
</dbReference>
<evidence type="ECO:0000256" key="1">
    <source>
        <dbReference type="SAM" id="SignalP"/>
    </source>
</evidence>
<dbReference type="Gene3D" id="2.60.40.1090">
    <property type="entry name" value="Fimbrial-type adhesion domain"/>
    <property type="match status" value="1"/>
</dbReference>
<dbReference type="GO" id="GO:0009289">
    <property type="term" value="C:pilus"/>
    <property type="evidence" value="ECO:0007669"/>
    <property type="project" value="InterPro"/>
</dbReference>
<dbReference type="SUPFAM" id="SSF49401">
    <property type="entry name" value="Bacterial adhesins"/>
    <property type="match status" value="1"/>
</dbReference>
<keyword evidence="3" id="KW-1185">Reference proteome</keyword>
<dbReference type="AlphaFoldDB" id="A0A1B7HIR2"/>
<dbReference type="Proteomes" id="UP000078286">
    <property type="component" value="Unassembled WGS sequence"/>
</dbReference>
<gene>
    <name evidence="2" type="ORF">M979_3475</name>
</gene>
<sequence>MINRKCNLLKYLLLFVFLFSGFTASASVVTCTNRAGANPIYTQVLPYNGSQDSMTAPGNPSQYKALYTWSGFVWGWASTIIDCSPNPSGISVNYLQYIVPPTGSVPVKDSASGNWIFPIPGTGFGLSFYNLDQRNGPLGDYQNPNKSYTAGINAGGQFYIKVALWKLPGAENPGNVINFSNFQVVQALQLTNSADSWGSLPTNGPNLISNTFTSNSAIISGNITLSTGTCTFNNSTVEMGTYDATWSGAERAPAPWKDASFTLQCPQAMGYDRTASINTGNNTVTSRTGVSTKNQNVNITVVPRTEVLDSARGIMALNSGGAQGYGIQLAWGTVASQSAALTPARPVIFNVPTQQATSAFGVGSTNSMTVNMAARYIRIPDDEVQAGPAVATVEVIANYN</sequence>
<dbReference type="GO" id="GO:0007155">
    <property type="term" value="P:cell adhesion"/>
    <property type="evidence" value="ECO:0007669"/>
    <property type="project" value="InterPro"/>
</dbReference>
<feature type="chain" id="PRO_5008592981" evidence="1">
    <location>
        <begin position="27"/>
        <end position="400"/>
    </location>
</feature>